<evidence type="ECO:0000256" key="8">
    <source>
        <dbReference type="ARBA" id="ARBA00023163"/>
    </source>
</evidence>
<dbReference type="SMART" id="SM00430">
    <property type="entry name" value="HOLI"/>
    <property type="match status" value="1"/>
</dbReference>
<dbReference type="SUPFAM" id="SSF57716">
    <property type="entry name" value="Glucocorticoid receptor-like (DNA-binding domain)"/>
    <property type="match status" value="1"/>
</dbReference>
<evidence type="ECO:0000313" key="15">
    <source>
        <dbReference type="Proteomes" id="UP000035682"/>
    </source>
</evidence>
<keyword evidence="10 11" id="KW-0539">Nucleus</keyword>
<organism evidence="14">
    <name type="scientific">Strongyloides ratti</name>
    <name type="common">Parasitic roundworm</name>
    <dbReference type="NCBI Taxonomy" id="34506"/>
    <lineage>
        <taxon>Eukaryota</taxon>
        <taxon>Metazoa</taxon>
        <taxon>Ecdysozoa</taxon>
        <taxon>Nematoda</taxon>
        <taxon>Chromadorea</taxon>
        <taxon>Rhabditida</taxon>
        <taxon>Tylenchina</taxon>
        <taxon>Panagrolaimomorpha</taxon>
        <taxon>Strongyloidoidea</taxon>
        <taxon>Strongyloididae</taxon>
        <taxon>Strongyloides</taxon>
    </lineage>
</organism>
<dbReference type="SMART" id="SM00399">
    <property type="entry name" value="ZnF_C4"/>
    <property type="match status" value="1"/>
</dbReference>
<keyword evidence="4 11" id="KW-0863">Zinc-finger</keyword>
<evidence type="ECO:0000256" key="3">
    <source>
        <dbReference type="ARBA" id="ARBA00022723"/>
    </source>
</evidence>
<evidence type="ECO:0000313" key="14">
    <source>
        <dbReference type="EMBL" id="CEF63973.1"/>
    </source>
</evidence>
<dbReference type="PANTHER" id="PTHR46587:SF5">
    <property type="entry name" value="NUCLEAR HORMONE RECEPTOR FAMILY"/>
    <property type="match status" value="1"/>
</dbReference>
<feature type="domain" description="Nuclear receptor" evidence="12">
    <location>
        <begin position="14"/>
        <end position="89"/>
    </location>
</feature>
<dbReference type="Pfam" id="PF00105">
    <property type="entry name" value="zf-C4"/>
    <property type="match status" value="1"/>
</dbReference>
<dbReference type="WormBase" id="SRAE_1000222900">
    <property type="protein sequence ID" value="SRP00455"/>
    <property type="gene ID" value="WBGene00258843"/>
</dbReference>
<evidence type="ECO:0000259" key="13">
    <source>
        <dbReference type="PROSITE" id="PS51843"/>
    </source>
</evidence>
<evidence type="ECO:0000256" key="5">
    <source>
        <dbReference type="ARBA" id="ARBA00022833"/>
    </source>
</evidence>
<dbReference type="FunFam" id="3.30.50.10:FF:000030">
    <property type="entry name" value="Nuclear Hormone Receptor family"/>
    <property type="match status" value="1"/>
</dbReference>
<evidence type="ECO:0000256" key="9">
    <source>
        <dbReference type="ARBA" id="ARBA00023170"/>
    </source>
</evidence>
<keyword evidence="15" id="KW-1185">Reference proteome</keyword>
<dbReference type="RefSeq" id="XP_024503174.1">
    <property type="nucleotide sequence ID" value="XM_024649281.1"/>
</dbReference>
<proteinExistence type="inferred from homology"/>
<evidence type="ECO:0000256" key="6">
    <source>
        <dbReference type="ARBA" id="ARBA00023015"/>
    </source>
</evidence>
<dbReference type="GO" id="GO:0000978">
    <property type="term" value="F:RNA polymerase II cis-regulatory region sequence-specific DNA binding"/>
    <property type="evidence" value="ECO:0007669"/>
    <property type="project" value="InterPro"/>
</dbReference>
<dbReference type="InterPro" id="IPR001628">
    <property type="entry name" value="Znf_hrmn_rcpt"/>
</dbReference>
<evidence type="ECO:0000256" key="11">
    <source>
        <dbReference type="RuleBase" id="RU004334"/>
    </source>
</evidence>
<dbReference type="InterPro" id="IPR013088">
    <property type="entry name" value="Znf_NHR/GATA"/>
</dbReference>
<reference evidence="16" key="2">
    <citation type="submission" date="2020-12" db="UniProtKB">
        <authorList>
            <consortium name="WormBaseParasite"/>
        </authorList>
    </citation>
    <scope>IDENTIFICATION</scope>
</reference>
<name>A0A090L769_STRRB</name>
<dbReference type="Proteomes" id="UP000035682">
    <property type="component" value="Unplaced"/>
</dbReference>
<comment type="similarity">
    <text evidence="2 11">Belongs to the nuclear hormone receptor family.</text>
</comment>
<protein>
    <submittedName>
        <fullName evidence="14 16">Transcription factor HNF-4 homolog</fullName>
    </submittedName>
</protein>
<dbReference type="SUPFAM" id="SSF48508">
    <property type="entry name" value="Nuclear receptor ligand-binding domain"/>
    <property type="match status" value="1"/>
</dbReference>
<keyword evidence="6 11" id="KW-0805">Transcription regulation</keyword>
<keyword evidence="8 11" id="KW-0804">Transcription</keyword>
<dbReference type="AlphaFoldDB" id="A0A090L769"/>
<dbReference type="CDD" id="cd06960">
    <property type="entry name" value="NR_DBD_HNF4A"/>
    <property type="match status" value="1"/>
</dbReference>
<dbReference type="EMBL" id="LN609528">
    <property type="protein sequence ID" value="CEF63973.1"/>
    <property type="molecule type" value="Genomic_DNA"/>
</dbReference>
<evidence type="ECO:0000256" key="1">
    <source>
        <dbReference type="ARBA" id="ARBA00004123"/>
    </source>
</evidence>
<keyword evidence="9 11" id="KW-0675">Receptor</keyword>
<dbReference type="GO" id="GO:0008270">
    <property type="term" value="F:zinc ion binding"/>
    <property type="evidence" value="ECO:0007669"/>
    <property type="project" value="UniProtKB-KW"/>
</dbReference>
<accession>A0A090L769</accession>
<dbReference type="PROSITE" id="PS00031">
    <property type="entry name" value="NUCLEAR_REC_DBD_1"/>
    <property type="match status" value="1"/>
</dbReference>
<dbReference type="Gene3D" id="3.30.50.10">
    <property type="entry name" value="Erythroid Transcription Factor GATA-1, subunit A"/>
    <property type="match status" value="1"/>
</dbReference>
<keyword evidence="7 11" id="KW-0238">DNA-binding</keyword>
<evidence type="ECO:0000313" key="16">
    <source>
        <dbReference type="WBParaSite" id="SRAE_1000222900.1"/>
    </source>
</evidence>
<evidence type="ECO:0000256" key="2">
    <source>
        <dbReference type="ARBA" id="ARBA00005993"/>
    </source>
</evidence>
<keyword evidence="5 11" id="KW-0862">Zinc</keyword>
<evidence type="ECO:0000313" key="17">
    <source>
        <dbReference type="WormBase" id="SRAE_1000222900"/>
    </source>
</evidence>
<dbReference type="InterPro" id="IPR035500">
    <property type="entry name" value="NHR-like_dom_sf"/>
</dbReference>
<reference evidence="14 15" key="1">
    <citation type="submission" date="2014-09" db="EMBL/GenBank/DDBJ databases">
        <authorList>
            <person name="Martin A.A."/>
        </authorList>
    </citation>
    <scope>NUCLEOTIDE SEQUENCE</scope>
    <source>
        <strain evidence="15">ED321</strain>
        <strain evidence="14">ED321 Heterogonic</strain>
    </source>
</reference>
<dbReference type="STRING" id="34506.A0A090L769"/>
<dbReference type="PRINTS" id="PR00047">
    <property type="entry name" value="STROIDFINGER"/>
</dbReference>
<comment type="subcellular location">
    <subcellularLocation>
        <location evidence="1 11">Nucleus</location>
    </subcellularLocation>
</comment>
<dbReference type="OrthoDB" id="6159439at2759"/>
<dbReference type="GeneID" id="36376338"/>
<dbReference type="PROSITE" id="PS51843">
    <property type="entry name" value="NR_LBD"/>
    <property type="match status" value="1"/>
</dbReference>
<dbReference type="GO" id="GO:0003700">
    <property type="term" value="F:DNA-binding transcription factor activity"/>
    <property type="evidence" value="ECO:0007669"/>
    <property type="project" value="InterPro"/>
</dbReference>
<dbReference type="Gene3D" id="1.10.565.10">
    <property type="entry name" value="Retinoid X Receptor"/>
    <property type="match status" value="1"/>
</dbReference>
<evidence type="ECO:0000256" key="10">
    <source>
        <dbReference type="ARBA" id="ARBA00023242"/>
    </source>
</evidence>
<gene>
    <name evidence="14 16 17" type="ORF">SRAE_1000222900</name>
</gene>
<dbReference type="InterPro" id="IPR049636">
    <property type="entry name" value="HNF4-like_DBD"/>
</dbReference>
<evidence type="ECO:0000256" key="4">
    <source>
        <dbReference type="ARBA" id="ARBA00022771"/>
    </source>
</evidence>
<evidence type="ECO:0000259" key="12">
    <source>
        <dbReference type="PROSITE" id="PS51030"/>
    </source>
</evidence>
<dbReference type="Pfam" id="PF00104">
    <property type="entry name" value="Hormone_recep"/>
    <property type="match status" value="1"/>
</dbReference>
<dbReference type="InterPro" id="IPR000536">
    <property type="entry name" value="Nucl_hrmn_rcpt_lig-bd"/>
</dbReference>
<sequence>MSNSDELDVEEKKEIKCEICGDFSDGNHYDIQACRSCTAFFRRTVSFKKKYSCNGGNNCIIDYQNRNACKSCRFKKCLSKGMNVSFVQPRREPTGAQPNRKNRRVSLQNPIMNTLIQTEGNSSSNSLIDSRLNEEIDSNSTTVERNSMSKMEDNFNMTKDSDDNNSMNCSGNVFSELIKFFTVSERINLTTVFKEYVRRYIEIRESLKLLHFTDPIDIINNSFDNLPLRVYTPRDMLLLARSDLTGVTLWISEIEEYSKFTNLEKASLLQRFALRKIMLDHCYMTSKYKEHFEKGNLVMPNYTYIPSDKTGYEKENDSLYTNEIIYNIFRETLNYAIKCVVKPMNELNLTEEEIVFLYLLILWNKNNEKYVSSDKRHIFTSQKNWALKCLFIHYSEKKLLSPEIRFGEITLLLKELEACCLLHCEDYMTSKFFNINFLKEMWYDNVCYSCVNFEV</sequence>
<dbReference type="WBParaSite" id="SRAE_1000222900.1">
    <property type="protein sequence ID" value="SRAE_1000222900.1"/>
    <property type="gene ID" value="WBGene00258843"/>
</dbReference>
<feature type="domain" description="NR LBD" evidence="13">
    <location>
        <begin position="214"/>
        <end position="449"/>
    </location>
</feature>
<dbReference type="GO" id="GO:0005634">
    <property type="term" value="C:nucleus"/>
    <property type="evidence" value="ECO:0007669"/>
    <property type="project" value="UniProtKB-SubCell"/>
</dbReference>
<evidence type="ECO:0000256" key="7">
    <source>
        <dbReference type="ARBA" id="ARBA00023125"/>
    </source>
</evidence>
<dbReference type="CTD" id="36376338"/>
<keyword evidence="3 11" id="KW-0479">Metal-binding</keyword>
<dbReference type="PROSITE" id="PS51030">
    <property type="entry name" value="NUCLEAR_REC_DBD_2"/>
    <property type="match status" value="1"/>
</dbReference>
<dbReference type="PANTHER" id="PTHR46587">
    <property type="entry name" value="NUCLEAR HORMONE RECEPTOR FAMILY"/>
    <property type="match status" value="1"/>
</dbReference>